<dbReference type="AlphaFoldDB" id="A0A816KVT1"/>
<feature type="non-terminal residue" evidence="1">
    <location>
        <position position="1"/>
    </location>
</feature>
<dbReference type="EMBL" id="HG994369">
    <property type="protein sequence ID" value="CAF1926145.1"/>
    <property type="molecule type" value="Genomic_DNA"/>
</dbReference>
<protein>
    <submittedName>
        <fullName evidence="1">(rape) hypothetical protein</fullName>
    </submittedName>
</protein>
<organism evidence="1">
    <name type="scientific">Brassica napus</name>
    <name type="common">Rape</name>
    <dbReference type="NCBI Taxonomy" id="3708"/>
    <lineage>
        <taxon>Eukaryota</taxon>
        <taxon>Viridiplantae</taxon>
        <taxon>Streptophyta</taxon>
        <taxon>Embryophyta</taxon>
        <taxon>Tracheophyta</taxon>
        <taxon>Spermatophyta</taxon>
        <taxon>Magnoliopsida</taxon>
        <taxon>eudicotyledons</taxon>
        <taxon>Gunneridae</taxon>
        <taxon>Pentapetalae</taxon>
        <taxon>rosids</taxon>
        <taxon>malvids</taxon>
        <taxon>Brassicales</taxon>
        <taxon>Brassicaceae</taxon>
        <taxon>Brassiceae</taxon>
        <taxon>Brassica</taxon>
    </lineage>
</organism>
<proteinExistence type="predicted"/>
<accession>A0A816KVT1</accession>
<reference evidence="1" key="1">
    <citation type="submission" date="2021-01" db="EMBL/GenBank/DDBJ databases">
        <authorList>
            <consortium name="Genoscope - CEA"/>
            <person name="William W."/>
        </authorList>
    </citation>
    <scope>NUCLEOTIDE SEQUENCE</scope>
</reference>
<name>A0A816KVT1_BRANA</name>
<gene>
    <name evidence="1" type="ORF">DARMORV10_C05P14740.1</name>
</gene>
<dbReference type="Proteomes" id="UP001295469">
    <property type="component" value="Chromosome C05"/>
</dbReference>
<evidence type="ECO:0000313" key="1">
    <source>
        <dbReference type="EMBL" id="CAF1926145.1"/>
    </source>
</evidence>
<sequence>QDLHITRVILELSSVEAWKALTSPACFPNVSYRVSRLLRKANEFEQFQVLLTPPGINSIALSIALSVTKDRRYQSYLARGGPI</sequence>